<dbReference type="PANTHER" id="PTHR47739">
    <property type="entry name" value="TRNA1(VAL) (ADENINE(37)-N6)-METHYLTRANSFERASE"/>
    <property type="match status" value="1"/>
</dbReference>
<evidence type="ECO:0000313" key="9">
    <source>
        <dbReference type="Proteomes" id="UP000622604"/>
    </source>
</evidence>
<feature type="domain" description="Methyltransferase small" evidence="7">
    <location>
        <begin position="43"/>
        <end position="128"/>
    </location>
</feature>
<dbReference type="GO" id="GO:0005737">
    <property type="term" value="C:cytoplasm"/>
    <property type="evidence" value="ECO:0007669"/>
    <property type="project" value="UniProtKB-SubCell"/>
</dbReference>
<dbReference type="InterPro" id="IPR022882">
    <property type="entry name" value="tRNA_adenine-N6_MeTrfase"/>
</dbReference>
<evidence type="ECO:0000256" key="2">
    <source>
        <dbReference type="ARBA" id="ARBA00022603"/>
    </source>
</evidence>
<sequence length="248" mass="27955">MKRQGFQFKQFFVEHKDCAMKVGTDSIMLGSWVTCPTCNNDIAPQQFLDIGTGSGLLAIMLAHKSPAHTCITGIDIDSDAIGQAKRNMANSPWSEKLDAQQTSLQSFQKREVDQKYRLIISNPPYFNSPILSEEKHTQKRVQARQTSELTHQSLLNNVAQLLADNGMFYCVLPSDVCEAFIEYANTIGLQLVKQLTVYSKPNTPALRELLAFGFEARALCTDSLTIYTENHQYSADYKALCKDYYLNF</sequence>
<reference evidence="8 9" key="1">
    <citation type="journal article" date="2014" name="Int. J. Syst. Evol. Microbiol.">
        <title>Complete genome sequence of Corynebacterium casei LMG S-19264T (=DSM 44701T), isolated from a smear-ripened cheese.</title>
        <authorList>
            <consortium name="US DOE Joint Genome Institute (JGI-PGF)"/>
            <person name="Walter F."/>
            <person name="Albersmeier A."/>
            <person name="Kalinowski J."/>
            <person name="Ruckert C."/>
        </authorList>
    </citation>
    <scope>NUCLEOTIDE SEQUENCE [LARGE SCALE GENOMIC DNA]</scope>
    <source>
        <strain evidence="8 9">KCTC 32337</strain>
    </source>
</reference>
<comment type="catalytic activity">
    <reaction evidence="6">
        <text>adenosine(37) in tRNA1(Val) + S-adenosyl-L-methionine = N(6)-methyladenosine(37) in tRNA1(Val) + S-adenosyl-L-homocysteine + H(+)</text>
        <dbReference type="Rhea" id="RHEA:43160"/>
        <dbReference type="Rhea" id="RHEA-COMP:10369"/>
        <dbReference type="Rhea" id="RHEA-COMP:10370"/>
        <dbReference type="ChEBI" id="CHEBI:15378"/>
        <dbReference type="ChEBI" id="CHEBI:57856"/>
        <dbReference type="ChEBI" id="CHEBI:59789"/>
        <dbReference type="ChEBI" id="CHEBI:74411"/>
        <dbReference type="ChEBI" id="CHEBI:74449"/>
        <dbReference type="EC" id="2.1.1.223"/>
    </reaction>
</comment>
<keyword evidence="4 6" id="KW-0949">S-adenosyl-L-methionine</keyword>
<evidence type="ECO:0000259" key="7">
    <source>
        <dbReference type="Pfam" id="PF05175"/>
    </source>
</evidence>
<dbReference type="EMBL" id="BMZC01000012">
    <property type="protein sequence ID" value="GGZ75125.1"/>
    <property type="molecule type" value="Genomic_DNA"/>
</dbReference>
<comment type="subcellular location">
    <subcellularLocation>
        <location evidence="6">Cytoplasm</location>
    </subcellularLocation>
</comment>
<protein>
    <recommendedName>
        <fullName evidence="6">tRNA1(Val) (adenine(37)-N6)-methyltransferase</fullName>
        <ecNumber evidence="6">2.1.1.223</ecNumber>
    </recommendedName>
    <alternativeName>
        <fullName evidence="6">tRNA m6A37 methyltransferase</fullName>
    </alternativeName>
</protein>
<evidence type="ECO:0000256" key="3">
    <source>
        <dbReference type="ARBA" id="ARBA00022679"/>
    </source>
</evidence>
<dbReference type="GO" id="GO:0008033">
    <property type="term" value="P:tRNA processing"/>
    <property type="evidence" value="ECO:0007669"/>
    <property type="project" value="UniProtKB-UniRule"/>
</dbReference>
<dbReference type="PROSITE" id="PS00092">
    <property type="entry name" value="N6_MTASE"/>
    <property type="match status" value="1"/>
</dbReference>
<name>A0A8H9ICH1_9ALTE</name>
<proteinExistence type="inferred from homology"/>
<keyword evidence="5 6" id="KW-0819">tRNA processing</keyword>
<evidence type="ECO:0000256" key="1">
    <source>
        <dbReference type="ARBA" id="ARBA00022490"/>
    </source>
</evidence>
<dbReference type="AlphaFoldDB" id="A0A8H9ICH1"/>
<keyword evidence="3 6" id="KW-0808">Transferase</keyword>
<dbReference type="SUPFAM" id="SSF53335">
    <property type="entry name" value="S-adenosyl-L-methionine-dependent methyltransferases"/>
    <property type="match status" value="1"/>
</dbReference>
<comment type="function">
    <text evidence="6">Specifically methylates the adenine in position 37 of tRNA(1)(Val) (anticodon cmo5UAC).</text>
</comment>
<dbReference type="Gene3D" id="3.40.50.150">
    <property type="entry name" value="Vaccinia Virus protein VP39"/>
    <property type="match status" value="1"/>
</dbReference>
<dbReference type="InterPro" id="IPR050210">
    <property type="entry name" value="tRNA_Adenine-N(6)_MTase"/>
</dbReference>
<dbReference type="InterPro" id="IPR007848">
    <property type="entry name" value="Small_mtfrase_dom"/>
</dbReference>
<dbReference type="HAMAP" id="MF_01872">
    <property type="entry name" value="tRNA_methyltr_YfiC"/>
    <property type="match status" value="1"/>
</dbReference>
<dbReference type="Pfam" id="PF05175">
    <property type="entry name" value="MTS"/>
    <property type="match status" value="1"/>
</dbReference>
<dbReference type="EC" id="2.1.1.223" evidence="6"/>
<evidence type="ECO:0000256" key="6">
    <source>
        <dbReference type="HAMAP-Rule" id="MF_01872"/>
    </source>
</evidence>
<dbReference type="CDD" id="cd02440">
    <property type="entry name" value="AdoMet_MTases"/>
    <property type="match status" value="1"/>
</dbReference>
<dbReference type="RefSeq" id="WP_191866863.1">
    <property type="nucleotide sequence ID" value="NZ_BMZC01000012.1"/>
</dbReference>
<gene>
    <name evidence="8" type="ORF">GCM10011274_36680</name>
</gene>
<dbReference type="GO" id="GO:0016430">
    <property type="term" value="F:tRNA (adenine-N6)-methyltransferase activity"/>
    <property type="evidence" value="ECO:0007669"/>
    <property type="project" value="UniProtKB-UniRule"/>
</dbReference>
<accession>A0A8H9ICH1</accession>
<dbReference type="GO" id="GO:0032259">
    <property type="term" value="P:methylation"/>
    <property type="evidence" value="ECO:0007669"/>
    <property type="project" value="UniProtKB-KW"/>
</dbReference>
<evidence type="ECO:0000256" key="5">
    <source>
        <dbReference type="ARBA" id="ARBA00022694"/>
    </source>
</evidence>
<evidence type="ECO:0000313" key="8">
    <source>
        <dbReference type="EMBL" id="GGZ75125.1"/>
    </source>
</evidence>
<comment type="similarity">
    <text evidence="6">Belongs to the methyltransferase superfamily. tRNA (adenine-N(6)-)-methyltransferase family.</text>
</comment>
<dbReference type="Proteomes" id="UP000622604">
    <property type="component" value="Unassembled WGS sequence"/>
</dbReference>
<keyword evidence="2 6" id="KW-0489">Methyltransferase</keyword>
<dbReference type="PANTHER" id="PTHR47739:SF1">
    <property type="entry name" value="TRNA1(VAL) (ADENINE(37)-N6)-METHYLTRANSFERASE"/>
    <property type="match status" value="1"/>
</dbReference>
<evidence type="ECO:0000256" key="4">
    <source>
        <dbReference type="ARBA" id="ARBA00022691"/>
    </source>
</evidence>
<keyword evidence="1 6" id="KW-0963">Cytoplasm</keyword>
<organism evidence="8 9">
    <name type="scientific">Paraglaciecola chathamensis</name>
    <dbReference type="NCBI Taxonomy" id="368405"/>
    <lineage>
        <taxon>Bacteria</taxon>
        <taxon>Pseudomonadati</taxon>
        <taxon>Pseudomonadota</taxon>
        <taxon>Gammaproteobacteria</taxon>
        <taxon>Alteromonadales</taxon>
        <taxon>Alteromonadaceae</taxon>
        <taxon>Paraglaciecola</taxon>
    </lineage>
</organism>
<dbReference type="GO" id="GO:0003676">
    <property type="term" value="F:nucleic acid binding"/>
    <property type="evidence" value="ECO:0007669"/>
    <property type="project" value="InterPro"/>
</dbReference>
<comment type="caution">
    <text evidence="8">The sequence shown here is derived from an EMBL/GenBank/DDBJ whole genome shotgun (WGS) entry which is preliminary data.</text>
</comment>
<dbReference type="InterPro" id="IPR029063">
    <property type="entry name" value="SAM-dependent_MTases_sf"/>
</dbReference>
<dbReference type="InterPro" id="IPR002052">
    <property type="entry name" value="DNA_methylase_N6_adenine_CS"/>
</dbReference>